<dbReference type="InterPro" id="IPR000515">
    <property type="entry name" value="MetI-like"/>
</dbReference>
<dbReference type="Gene3D" id="3.10.650.10">
    <property type="entry name" value="MalF N-terminal region-like"/>
    <property type="match status" value="1"/>
</dbReference>
<evidence type="ECO:0000256" key="10">
    <source>
        <dbReference type="ARBA" id="ARBA00023136"/>
    </source>
</evidence>
<dbReference type="InterPro" id="IPR029345">
    <property type="entry name" value="MalF_P2"/>
</dbReference>
<evidence type="ECO:0000256" key="12">
    <source>
        <dbReference type="RuleBase" id="RU367050"/>
    </source>
</evidence>
<feature type="transmembrane region" description="Helical" evidence="11">
    <location>
        <begin position="481"/>
        <end position="501"/>
    </location>
</feature>
<dbReference type="EMBL" id="JBIGIB010000002">
    <property type="protein sequence ID" value="MFG6466995.1"/>
    <property type="molecule type" value="Genomic_DNA"/>
</dbReference>
<dbReference type="RefSeq" id="WP_394384112.1">
    <property type="nucleotide sequence ID" value="NZ_JBIGIB010000002.1"/>
</dbReference>
<dbReference type="Gene3D" id="1.10.3720.10">
    <property type="entry name" value="MetI-like"/>
    <property type="match status" value="1"/>
</dbReference>
<keyword evidence="10 11" id="KW-0472">Membrane</keyword>
<keyword evidence="9 11" id="KW-1133">Transmembrane helix</keyword>
<evidence type="ECO:0000256" key="8">
    <source>
        <dbReference type="ARBA" id="ARBA00022692"/>
    </source>
</evidence>
<keyword evidence="6 12" id="KW-0997">Cell inner membrane</keyword>
<evidence type="ECO:0000256" key="4">
    <source>
        <dbReference type="ARBA" id="ARBA00022448"/>
    </source>
</evidence>
<dbReference type="PANTHER" id="PTHR47314">
    <property type="entry name" value="MALTOSE/MALTODEXTRIN TRANSPORT SYSTEM PERMEASE PROTEIN MALF"/>
    <property type="match status" value="1"/>
</dbReference>
<evidence type="ECO:0000256" key="3">
    <source>
        <dbReference type="ARBA" id="ARBA00009047"/>
    </source>
</evidence>
<dbReference type="SUPFAM" id="SSF160964">
    <property type="entry name" value="MalF N-terminal region-like"/>
    <property type="match status" value="1"/>
</dbReference>
<dbReference type="Pfam" id="PF14785">
    <property type="entry name" value="MalF_P2"/>
    <property type="match status" value="1"/>
</dbReference>
<dbReference type="Proteomes" id="UP001606303">
    <property type="component" value="Unassembled WGS sequence"/>
</dbReference>
<keyword evidence="8 11" id="KW-0812">Transmembrane</keyword>
<comment type="function">
    <text evidence="1 12">Part of the ABC transporter complex MalEFGK involved in maltose/maltodextrin import. Probably responsible for the translocation of the substrate across the membrane.</text>
</comment>
<evidence type="ECO:0000259" key="13">
    <source>
        <dbReference type="PROSITE" id="PS50928"/>
    </source>
</evidence>
<comment type="caution">
    <text evidence="14">The sequence shown here is derived from an EMBL/GenBank/DDBJ whole genome shotgun (WGS) entry which is preliminary data.</text>
</comment>
<dbReference type="InterPro" id="IPR035277">
    <property type="entry name" value="MalF_N"/>
</dbReference>
<evidence type="ECO:0000256" key="2">
    <source>
        <dbReference type="ARBA" id="ARBA00004429"/>
    </source>
</evidence>
<dbReference type="SUPFAM" id="SSF161098">
    <property type="entry name" value="MetI-like"/>
    <property type="match status" value="1"/>
</dbReference>
<name>A0ABW7GZD8_9BURK</name>
<dbReference type="Gene3D" id="2.40.430.10">
    <property type="entry name" value="D-maltodextrin-binding protein, MBP"/>
    <property type="match status" value="1"/>
</dbReference>
<evidence type="ECO:0000313" key="14">
    <source>
        <dbReference type="EMBL" id="MFG6466995.1"/>
    </source>
</evidence>
<evidence type="ECO:0000256" key="5">
    <source>
        <dbReference type="ARBA" id="ARBA00022475"/>
    </source>
</evidence>
<dbReference type="PROSITE" id="PS50928">
    <property type="entry name" value="ABC_TM1"/>
    <property type="match status" value="1"/>
</dbReference>
<feature type="transmembrane region" description="Helical" evidence="11">
    <location>
        <begin position="368"/>
        <end position="390"/>
    </location>
</feature>
<feature type="transmembrane region" description="Helical" evidence="11">
    <location>
        <begin position="317"/>
        <end position="338"/>
    </location>
</feature>
<dbReference type="InterPro" id="IPR047103">
    <property type="entry name" value="MalF_P2_sf"/>
</dbReference>
<evidence type="ECO:0000256" key="9">
    <source>
        <dbReference type="ARBA" id="ARBA00022989"/>
    </source>
</evidence>
<keyword evidence="4 11" id="KW-0813">Transport</keyword>
<dbReference type="PANTHER" id="PTHR47314:SF1">
    <property type="entry name" value="MALTOSE_MALTODEXTRIN TRANSPORT SYSTEM PERMEASE PROTEIN MALF"/>
    <property type="match status" value="1"/>
</dbReference>
<gene>
    <name evidence="14" type="primary">malF</name>
    <name evidence="14" type="ORF">ACG01O_10295</name>
</gene>
<dbReference type="Pfam" id="PF00528">
    <property type="entry name" value="BPD_transp_1"/>
    <property type="match status" value="1"/>
</dbReference>
<evidence type="ECO:0000256" key="11">
    <source>
        <dbReference type="RuleBase" id="RU363032"/>
    </source>
</evidence>
<keyword evidence="5" id="KW-1003">Cell membrane</keyword>
<evidence type="ECO:0000256" key="1">
    <source>
        <dbReference type="ARBA" id="ARBA00002264"/>
    </source>
</evidence>
<organism evidence="14 15">
    <name type="scientific">Pelomonas baiyunensis</name>
    <dbReference type="NCBI Taxonomy" id="3299026"/>
    <lineage>
        <taxon>Bacteria</taxon>
        <taxon>Pseudomonadati</taxon>
        <taxon>Pseudomonadota</taxon>
        <taxon>Betaproteobacteria</taxon>
        <taxon>Burkholderiales</taxon>
        <taxon>Sphaerotilaceae</taxon>
        <taxon>Roseateles</taxon>
    </lineage>
</organism>
<reference evidence="14 15" key="1">
    <citation type="submission" date="2024-08" db="EMBL/GenBank/DDBJ databases">
        <authorList>
            <person name="Lu H."/>
        </authorList>
    </citation>
    <scope>NUCLEOTIDE SEQUENCE [LARGE SCALE GENOMIC DNA]</scope>
    <source>
        <strain evidence="14 15">BYS87W</strain>
    </source>
</reference>
<evidence type="ECO:0000256" key="7">
    <source>
        <dbReference type="ARBA" id="ARBA00022597"/>
    </source>
</evidence>
<feature type="transmembrane region" description="Helical" evidence="11">
    <location>
        <begin position="424"/>
        <end position="445"/>
    </location>
</feature>
<dbReference type="Gene3D" id="1.20.58.370">
    <property type="entry name" value="MalF N-terminal region-like"/>
    <property type="match status" value="1"/>
</dbReference>
<comment type="subcellular location">
    <subcellularLocation>
        <location evidence="2 12">Cell inner membrane</location>
        <topology evidence="2 12">Multi-pass membrane protein</topology>
    </subcellularLocation>
    <subcellularLocation>
        <location evidence="11">Cell membrane</location>
        <topology evidence="11">Multi-pass membrane protein</topology>
    </subcellularLocation>
</comment>
<comment type="similarity">
    <text evidence="3 12">Belongs to the binding-protein-dependent transport system permease family. MalFG subfamily.</text>
</comment>
<dbReference type="CDD" id="cd06261">
    <property type="entry name" value="TM_PBP2"/>
    <property type="match status" value="1"/>
</dbReference>
<protein>
    <recommendedName>
        <fullName evidence="12">Maltose/maltodextrin transport system permease protein</fullName>
    </recommendedName>
</protein>
<keyword evidence="7 12" id="KW-0762">Sugar transport</keyword>
<dbReference type="InterPro" id="IPR035906">
    <property type="entry name" value="MetI-like_sf"/>
</dbReference>
<dbReference type="NCBIfam" id="NF008232">
    <property type="entry name" value="PRK10999.1"/>
    <property type="match status" value="1"/>
</dbReference>
<feature type="transmembrane region" description="Helical" evidence="11">
    <location>
        <begin position="60"/>
        <end position="84"/>
    </location>
</feature>
<keyword evidence="15" id="KW-1185">Reference proteome</keyword>
<feature type="transmembrane region" description="Helical" evidence="11">
    <location>
        <begin position="278"/>
        <end position="305"/>
    </location>
</feature>
<evidence type="ECO:0000313" key="15">
    <source>
        <dbReference type="Proteomes" id="UP001606303"/>
    </source>
</evidence>
<comment type="subunit">
    <text evidence="12">The complex is composed of two ATP-binding proteins (MalK), two transmembrane proteins (MalG and MalF) and a solute-binding protein (MalE).</text>
</comment>
<accession>A0ABW7GZD8</accession>
<proteinExistence type="inferred from homology"/>
<evidence type="ECO:0000256" key="6">
    <source>
        <dbReference type="ARBA" id="ARBA00022519"/>
    </source>
</evidence>
<sequence length="515" mass="55480">MTATGRRLRAALTAAAALLGLFGLQALYAQGQPLLAAALLGAGALVLWAYTAGRSAALRFLLPGLLAAGVFVVLPLVFTVGMGFTNYSARNLLPLDEARALLLAEHRQAEGSERAFHLHDTAAGLWLELEREGAAPVPLDDAATPRVLPLQPLPSPLPWPAAPPNADRADAPDAPNLRLHVRHLARLRTLTLRLPQGPAYRLATLREFAVQTPLFTADADGSLREATTGRVFRPDASTGFFTSASGDRLQPGFRVSVGWQHYTRLFTDARLSAPFAAVFGWTVLFAAGSVALTAALGLVLAALLNWQSLEGRSVYRLVLFLPYAVPAFISILVFKGLFNQNLGEINLVLHGLFGVKPAWFSDPTYARLMLLLVNLWLGFPYMTVLCSGLIQSIPADLYEASAEAGAGPWVNFSQITLPLILKPLTPLLIASFAFNFNNFVLISLLTGGRPDQLDAALPAGTTDLLVTYTWRIAFQDSGQQFGLAAAVSTLIFVLVAGITLVQMRLTRQQAQEGRR</sequence>
<feature type="domain" description="ABC transmembrane type-1" evidence="13">
    <location>
        <begin position="279"/>
        <end position="502"/>
    </location>
</feature>
<feature type="transmembrane region" description="Helical" evidence="11">
    <location>
        <begin position="36"/>
        <end position="53"/>
    </location>
</feature>